<organism evidence="3 4">
    <name type="scientific">Rhodonia placenta</name>
    <dbReference type="NCBI Taxonomy" id="104341"/>
    <lineage>
        <taxon>Eukaryota</taxon>
        <taxon>Fungi</taxon>
        <taxon>Dikarya</taxon>
        <taxon>Basidiomycota</taxon>
        <taxon>Agaricomycotina</taxon>
        <taxon>Agaricomycetes</taxon>
        <taxon>Polyporales</taxon>
        <taxon>Adustoporiaceae</taxon>
        <taxon>Rhodonia</taxon>
    </lineage>
</organism>
<evidence type="ECO:0000256" key="1">
    <source>
        <dbReference type="SAM" id="MobiDB-lite"/>
    </source>
</evidence>
<gene>
    <name evidence="3" type="ORF">IEO21_02171</name>
</gene>
<feature type="region of interest" description="Disordered" evidence="1">
    <location>
        <begin position="425"/>
        <end position="448"/>
    </location>
</feature>
<feature type="transmembrane region" description="Helical" evidence="2">
    <location>
        <begin position="172"/>
        <end position="202"/>
    </location>
</feature>
<keyword evidence="2" id="KW-0472">Membrane</keyword>
<evidence type="ECO:0000313" key="4">
    <source>
        <dbReference type="Proteomes" id="UP000639403"/>
    </source>
</evidence>
<feature type="region of interest" description="Disordered" evidence="1">
    <location>
        <begin position="383"/>
        <end position="402"/>
    </location>
</feature>
<dbReference type="Proteomes" id="UP000639403">
    <property type="component" value="Unassembled WGS sequence"/>
</dbReference>
<feature type="transmembrane region" description="Helical" evidence="2">
    <location>
        <begin position="91"/>
        <end position="110"/>
    </location>
</feature>
<feature type="region of interest" description="Disordered" evidence="1">
    <location>
        <begin position="259"/>
        <end position="375"/>
    </location>
</feature>
<keyword evidence="2" id="KW-0812">Transmembrane</keyword>
<proteinExistence type="predicted"/>
<reference evidence="3" key="2">
    <citation type="journal article" name="Front. Microbiol.">
        <title>Degradative Capacity of Two Strains of Rhodonia placenta: From Phenotype to Genotype.</title>
        <authorList>
            <person name="Kolle M."/>
            <person name="Horta M.A.C."/>
            <person name="Nowrousian M."/>
            <person name="Ohm R.A."/>
            <person name="Benz J.P."/>
            <person name="Pilgard A."/>
        </authorList>
    </citation>
    <scope>NUCLEOTIDE SEQUENCE</scope>
    <source>
        <strain evidence="3">FPRL280</strain>
    </source>
</reference>
<feature type="transmembrane region" description="Helical" evidence="2">
    <location>
        <begin position="36"/>
        <end position="54"/>
    </location>
</feature>
<feature type="compositionally biased region" description="Low complexity" evidence="1">
    <location>
        <begin position="270"/>
        <end position="281"/>
    </location>
</feature>
<accession>A0A8H7P8R3</accession>
<evidence type="ECO:0000256" key="2">
    <source>
        <dbReference type="SAM" id="Phobius"/>
    </source>
</evidence>
<feature type="transmembrane region" description="Helical" evidence="2">
    <location>
        <begin position="66"/>
        <end position="85"/>
    </location>
</feature>
<protein>
    <submittedName>
        <fullName evidence="3">Uncharacterized protein</fullName>
    </submittedName>
</protein>
<dbReference type="EMBL" id="JADOXO010000019">
    <property type="protein sequence ID" value="KAF9819428.1"/>
    <property type="molecule type" value="Genomic_DNA"/>
</dbReference>
<feature type="transmembrane region" description="Helical" evidence="2">
    <location>
        <begin position="491"/>
        <end position="511"/>
    </location>
</feature>
<dbReference type="AlphaFoldDB" id="A0A8H7P8R3"/>
<sequence length="555" mass="60151">MLPFALRVAWVVLSATGLLCSLVGSPRFVSALGDLWIPIAYGIANVTLQVVFCLEHIHPVVSTVGMIWHMNAYIMPLTFCVAQAAFKALAWFVMTSLCATMTITTSVAILRAHGARVLSELEIQKALRSRVAFLSLVIGFPAVAFTAYIAVSSRLHAVRNYVDMTCDASDPLWVRLLSFAGLPLLLAIPSFVLSCTCVICLLSTRQRFHAHSQLPRGEVFDMLTSLPRRRTSRDKRHSLYPPDGLGDAAFELKALPSLESQPLPDANHRTPSAASPTSTPSMTLHALPSPPHSISSGTALAFPGRAPTQSTVAHAQRFHLPFSWRPPSSRASPENEPSHGDCTSFFSQSHHSQSPSPMLFAPPSNPPSSRTTPVGLPVFPSLSAYSGTSSDGPRPVITGYEDLDNDAMSGSLRWAHNSDASSRASSKSDLEFAVDGGEDDSSDDRPHLSITDRKFTAFQAGHLAVPHPHSHSISIWERSAPDPRPAHESTVVWRVLFFQLLLSGTQILASISSLVDMFASRGVPTPFGTQHVALLLAAWAPVLAFGILPWRRKAR</sequence>
<reference evidence="3" key="1">
    <citation type="submission" date="2020-11" db="EMBL/GenBank/DDBJ databases">
        <authorList>
            <person name="Koelle M."/>
            <person name="Horta M.A.C."/>
            <person name="Nowrousian M."/>
            <person name="Ohm R.A."/>
            <person name="Benz P."/>
            <person name="Pilgard A."/>
        </authorList>
    </citation>
    <scope>NUCLEOTIDE SEQUENCE</scope>
    <source>
        <strain evidence="3">FPRL280</strain>
    </source>
</reference>
<feature type="transmembrane region" description="Helical" evidence="2">
    <location>
        <begin position="131"/>
        <end position="152"/>
    </location>
</feature>
<feature type="compositionally biased region" description="Low complexity" evidence="1">
    <location>
        <begin position="344"/>
        <end position="357"/>
    </location>
</feature>
<keyword evidence="2" id="KW-1133">Transmembrane helix</keyword>
<name>A0A8H7P8R3_9APHY</name>
<comment type="caution">
    <text evidence="3">The sequence shown here is derived from an EMBL/GenBank/DDBJ whole genome shotgun (WGS) entry which is preliminary data.</text>
</comment>
<evidence type="ECO:0000313" key="3">
    <source>
        <dbReference type="EMBL" id="KAF9819428.1"/>
    </source>
</evidence>
<feature type="transmembrane region" description="Helical" evidence="2">
    <location>
        <begin position="531"/>
        <end position="550"/>
    </location>
</feature>